<keyword evidence="2" id="KW-1133">Transmembrane helix</keyword>
<dbReference type="Proteomes" id="UP000236723">
    <property type="component" value="Unassembled WGS sequence"/>
</dbReference>
<feature type="compositionally biased region" description="Polar residues" evidence="1">
    <location>
        <begin position="178"/>
        <end position="190"/>
    </location>
</feature>
<dbReference type="EMBL" id="FNVO01000018">
    <property type="protein sequence ID" value="SEG85996.1"/>
    <property type="molecule type" value="Genomic_DNA"/>
</dbReference>
<organism evidence="3 4">
    <name type="scientific">Thermomonospora echinospora</name>
    <dbReference type="NCBI Taxonomy" id="1992"/>
    <lineage>
        <taxon>Bacteria</taxon>
        <taxon>Bacillati</taxon>
        <taxon>Actinomycetota</taxon>
        <taxon>Actinomycetes</taxon>
        <taxon>Streptosporangiales</taxon>
        <taxon>Thermomonosporaceae</taxon>
        <taxon>Thermomonospora</taxon>
    </lineage>
</organism>
<feature type="region of interest" description="Disordered" evidence="1">
    <location>
        <begin position="29"/>
        <end position="143"/>
    </location>
</feature>
<evidence type="ECO:0000256" key="1">
    <source>
        <dbReference type="SAM" id="MobiDB-lite"/>
    </source>
</evidence>
<proteinExistence type="predicted"/>
<name>A0A1H6DMR7_9ACTN</name>
<gene>
    <name evidence="3" type="ORF">SAMN04489712_118126</name>
</gene>
<feature type="region of interest" description="Disordered" evidence="1">
    <location>
        <begin position="178"/>
        <end position="213"/>
    </location>
</feature>
<reference evidence="4" key="1">
    <citation type="submission" date="2016-10" db="EMBL/GenBank/DDBJ databases">
        <authorList>
            <person name="Varghese N."/>
            <person name="Submissions S."/>
        </authorList>
    </citation>
    <scope>NUCLEOTIDE SEQUENCE [LARGE SCALE GENOMIC DNA]</scope>
    <source>
        <strain evidence="4">DSM 43163</strain>
    </source>
</reference>
<evidence type="ECO:0000313" key="4">
    <source>
        <dbReference type="Proteomes" id="UP000236723"/>
    </source>
</evidence>
<dbReference type="RefSeq" id="WP_146087575.1">
    <property type="nucleotide sequence ID" value="NZ_FNVO01000018.1"/>
</dbReference>
<feature type="transmembrane region" description="Helical" evidence="2">
    <location>
        <begin position="147"/>
        <end position="170"/>
    </location>
</feature>
<dbReference type="OrthoDB" id="3871904at2"/>
<evidence type="ECO:0000256" key="2">
    <source>
        <dbReference type="SAM" id="Phobius"/>
    </source>
</evidence>
<evidence type="ECO:0000313" key="3">
    <source>
        <dbReference type="EMBL" id="SEG85996.1"/>
    </source>
</evidence>
<sequence>MQCPVCHSDTTPSLPRCTRCNARLDEATVRDAAVPSPWPAQWPEQTRNDAGSPGEEPASPPSDPWHGPQPSSWTQAWGDSSSPPGEQAASPPSDPWHGPQPSAWAHEGGASGPSGEETTSLSPEPWDAPQSWGQMWEPPPPRRRSKALPYVLTGLGVWILTMVALAIIFWPHGDDSTGTLPQQSATSVEQPTDDPGAGTPEPSAPDDDAEARQQATQIDALLGDMASTRSELGAVVSAGCDTSDLERIRDQRQEQLSTAETLQVDALPDGEALKSALTGALRISVESNQLYLQYAPGCPSDEDAADVNDRATRAKSEVIGLWNAIAAEYGLSPRDSGSI</sequence>
<keyword evidence="4" id="KW-1185">Reference proteome</keyword>
<dbReference type="AlphaFoldDB" id="A0A1H6DMR7"/>
<accession>A0A1H6DMR7</accession>
<keyword evidence="2" id="KW-0472">Membrane</keyword>
<keyword evidence="2" id="KW-0812">Transmembrane</keyword>
<feature type="compositionally biased region" description="Polar residues" evidence="1">
    <location>
        <begin position="69"/>
        <end position="84"/>
    </location>
</feature>
<protein>
    <submittedName>
        <fullName evidence="3">Uncharacterized protein</fullName>
    </submittedName>
</protein>